<organism evidence="2">
    <name type="scientific">hydrothermal vent metagenome</name>
    <dbReference type="NCBI Taxonomy" id="652676"/>
    <lineage>
        <taxon>unclassified sequences</taxon>
        <taxon>metagenomes</taxon>
        <taxon>ecological metagenomes</taxon>
    </lineage>
</organism>
<feature type="transmembrane region" description="Helical" evidence="1">
    <location>
        <begin position="6"/>
        <end position="26"/>
    </location>
</feature>
<protein>
    <submittedName>
        <fullName evidence="2">Uncharacterized protein</fullName>
    </submittedName>
</protein>
<keyword evidence="1" id="KW-0812">Transmembrane</keyword>
<dbReference type="AlphaFoldDB" id="A0A3B0XS61"/>
<name>A0A3B0XS61_9ZZZZ</name>
<feature type="transmembrane region" description="Helical" evidence="1">
    <location>
        <begin position="123"/>
        <end position="156"/>
    </location>
</feature>
<sequence>VVFSVIVPFSMIFIMIGAMYFSNLVADRGNILSQSNGGRISKFLNIVETMSNKKPTTIIFGEGLGVGSNLAASKVDGLDPAYTRVDGTLNFFIVRFGVLGVFLYLISWIFIFFCFSRQGIVHAYLVVLPFFLLSVSVNIFEIPLVVLSVVLIYVFLTNEKHKR</sequence>
<feature type="non-terminal residue" evidence="2">
    <location>
        <position position="1"/>
    </location>
</feature>
<proteinExistence type="predicted"/>
<keyword evidence="1" id="KW-0472">Membrane</keyword>
<dbReference type="EMBL" id="UOFJ01000518">
    <property type="protein sequence ID" value="VAW70381.1"/>
    <property type="molecule type" value="Genomic_DNA"/>
</dbReference>
<evidence type="ECO:0000313" key="2">
    <source>
        <dbReference type="EMBL" id="VAW70381.1"/>
    </source>
</evidence>
<feature type="transmembrane region" description="Helical" evidence="1">
    <location>
        <begin position="92"/>
        <end position="111"/>
    </location>
</feature>
<gene>
    <name evidence="2" type="ORF">MNBD_GAMMA10-3118</name>
</gene>
<reference evidence="2" key="1">
    <citation type="submission" date="2018-06" db="EMBL/GenBank/DDBJ databases">
        <authorList>
            <person name="Zhirakovskaya E."/>
        </authorList>
    </citation>
    <scope>NUCLEOTIDE SEQUENCE</scope>
</reference>
<keyword evidence="1" id="KW-1133">Transmembrane helix</keyword>
<accession>A0A3B0XS61</accession>
<evidence type="ECO:0000256" key="1">
    <source>
        <dbReference type="SAM" id="Phobius"/>
    </source>
</evidence>